<feature type="region of interest" description="Disordered" evidence="1">
    <location>
        <begin position="28"/>
        <end position="56"/>
    </location>
</feature>
<evidence type="ECO:0000313" key="3">
    <source>
        <dbReference type="Proteomes" id="UP001152622"/>
    </source>
</evidence>
<dbReference type="Proteomes" id="UP001152622">
    <property type="component" value="Chromosome 4"/>
</dbReference>
<evidence type="ECO:0000313" key="2">
    <source>
        <dbReference type="EMBL" id="KAJ8365331.1"/>
    </source>
</evidence>
<keyword evidence="3" id="KW-1185">Reference proteome</keyword>
<proteinExistence type="predicted"/>
<sequence length="134" mass="14657">MQTPRPTVQMCLYLLTRPMTVGVLRVSVGDTEDPHSHGTGEERLEGETGEREEKGIPARARCSGLLVALGARACDIQSGGSRQEWGLASRLLVRRSVPPRHPYSPAKPRQASNARPTASFFDVWLPHGGTSNRQ</sequence>
<protein>
    <submittedName>
        <fullName evidence="2">Uncharacterized protein</fullName>
    </submittedName>
</protein>
<feature type="region of interest" description="Disordered" evidence="1">
    <location>
        <begin position="96"/>
        <end position="134"/>
    </location>
</feature>
<accession>A0A9Q1J423</accession>
<evidence type="ECO:0000256" key="1">
    <source>
        <dbReference type="SAM" id="MobiDB-lite"/>
    </source>
</evidence>
<feature type="compositionally biased region" description="Basic and acidic residues" evidence="1">
    <location>
        <begin position="32"/>
        <end position="56"/>
    </location>
</feature>
<reference evidence="2" key="1">
    <citation type="journal article" date="2023" name="Science">
        <title>Genome structures resolve the early diversification of teleost fishes.</title>
        <authorList>
            <person name="Parey E."/>
            <person name="Louis A."/>
            <person name="Montfort J."/>
            <person name="Bouchez O."/>
            <person name="Roques C."/>
            <person name="Iampietro C."/>
            <person name="Lluch J."/>
            <person name="Castinel A."/>
            <person name="Donnadieu C."/>
            <person name="Desvignes T."/>
            <person name="Floi Bucao C."/>
            <person name="Jouanno E."/>
            <person name="Wen M."/>
            <person name="Mejri S."/>
            <person name="Dirks R."/>
            <person name="Jansen H."/>
            <person name="Henkel C."/>
            <person name="Chen W.J."/>
            <person name="Zahm M."/>
            <person name="Cabau C."/>
            <person name="Klopp C."/>
            <person name="Thompson A.W."/>
            <person name="Robinson-Rechavi M."/>
            <person name="Braasch I."/>
            <person name="Lecointre G."/>
            <person name="Bobe J."/>
            <person name="Postlethwait J.H."/>
            <person name="Berthelot C."/>
            <person name="Roest Crollius H."/>
            <person name="Guiguen Y."/>
        </authorList>
    </citation>
    <scope>NUCLEOTIDE SEQUENCE</scope>
    <source>
        <strain evidence="2">WJC10195</strain>
    </source>
</reference>
<dbReference type="EMBL" id="JAINUF010000004">
    <property type="protein sequence ID" value="KAJ8365331.1"/>
    <property type="molecule type" value="Genomic_DNA"/>
</dbReference>
<comment type="caution">
    <text evidence="2">The sequence shown here is derived from an EMBL/GenBank/DDBJ whole genome shotgun (WGS) entry which is preliminary data.</text>
</comment>
<name>A0A9Q1J423_SYNKA</name>
<organism evidence="2 3">
    <name type="scientific">Synaphobranchus kaupii</name>
    <name type="common">Kaup's arrowtooth eel</name>
    <dbReference type="NCBI Taxonomy" id="118154"/>
    <lineage>
        <taxon>Eukaryota</taxon>
        <taxon>Metazoa</taxon>
        <taxon>Chordata</taxon>
        <taxon>Craniata</taxon>
        <taxon>Vertebrata</taxon>
        <taxon>Euteleostomi</taxon>
        <taxon>Actinopterygii</taxon>
        <taxon>Neopterygii</taxon>
        <taxon>Teleostei</taxon>
        <taxon>Anguilliformes</taxon>
        <taxon>Synaphobranchidae</taxon>
        <taxon>Synaphobranchus</taxon>
    </lineage>
</organism>
<dbReference type="AlphaFoldDB" id="A0A9Q1J423"/>
<gene>
    <name evidence="2" type="ORF">SKAU_G00141620</name>
</gene>